<feature type="non-terminal residue" evidence="1">
    <location>
        <position position="1"/>
    </location>
</feature>
<evidence type="ECO:0000313" key="1">
    <source>
        <dbReference type="EMBL" id="GFT81220.1"/>
    </source>
</evidence>
<dbReference type="EMBL" id="BMAW01072110">
    <property type="protein sequence ID" value="GFT81220.1"/>
    <property type="molecule type" value="Genomic_DNA"/>
</dbReference>
<sequence length="24" mass="2796">VLRITCLRLRISKYIANSPCEAFE</sequence>
<reference evidence="1" key="1">
    <citation type="submission" date="2020-08" db="EMBL/GenBank/DDBJ databases">
        <title>Multicomponent nature underlies the extraordinary mechanical properties of spider dragline silk.</title>
        <authorList>
            <person name="Kono N."/>
            <person name="Nakamura H."/>
            <person name="Mori M."/>
            <person name="Yoshida Y."/>
            <person name="Ohtoshi R."/>
            <person name="Malay A.D."/>
            <person name="Moran D.A.P."/>
            <person name="Tomita M."/>
            <person name="Numata K."/>
            <person name="Arakawa K."/>
        </authorList>
    </citation>
    <scope>NUCLEOTIDE SEQUENCE</scope>
</reference>
<name>A0A8X6PRC8_NEPPI</name>
<evidence type="ECO:0000313" key="2">
    <source>
        <dbReference type="Proteomes" id="UP000887013"/>
    </source>
</evidence>
<dbReference type="AlphaFoldDB" id="A0A8X6PRC8"/>
<protein>
    <submittedName>
        <fullName evidence="1">Uncharacterized protein</fullName>
    </submittedName>
</protein>
<comment type="caution">
    <text evidence="1">The sequence shown here is derived from an EMBL/GenBank/DDBJ whole genome shotgun (WGS) entry which is preliminary data.</text>
</comment>
<proteinExistence type="predicted"/>
<organism evidence="1 2">
    <name type="scientific">Nephila pilipes</name>
    <name type="common">Giant wood spider</name>
    <name type="synonym">Nephila maculata</name>
    <dbReference type="NCBI Taxonomy" id="299642"/>
    <lineage>
        <taxon>Eukaryota</taxon>
        <taxon>Metazoa</taxon>
        <taxon>Ecdysozoa</taxon>
        <taxon>Arthropoda</taxon>
        <taxon>Chelicerata</taxon>
        <taxon>Arachnida</taxon>
        <taxon>Araneae</taxon>
        <taxon>Araneomorphae</taxon>
        <taxon>Entelegynae</taxon>
        <taxon>Araneoidea</taxon>
        <taxon>Nephilidae</taxon>
        <taxon>Nephila</taxon>
    </lineage>
</organism>
<dbReference type="Proteomes" id="UP000887013">
    <property type="component" value="Unassembled WGS sequence"/>
</dbReference>
<gene>
    <name evidence="1" type="ORF">NPIL_254151</name>
</gene>
<accession>A0A8X6PRC8</accession>
<keyword evidence="2" id="KW-1185">Reference proteome</keyword>